<dbReference type="AlphaFoldDB" id="A0A8J4VM13"/>
<evidence type="ECO:0000313" key="3">
    <source>
        <dbReference type="Proteomes" id="UP000737018"/>
    </source>
</evidence>
<name>A0A8J4VM13_9ROSI</name>
<protein>
    <submittedName>
        <fullName evidence="2">Uncharacterized protein</fullName>
    </submittedName>
</protein>
<proteinExistence type="predicted"/>
<evidence type="ECO:0000313" key="2">
    <source>
        <dbReference type="EMBL" id="KAF3954509.1"/>
    </source>
</evidence>
<feature type="signal peptide" evidence="1">
    <location>
        <begin position="1"/>
        <end position="29"/>
    </location>
</feature>
<keyword evidence="3" id="KW-1185">Reference proteome</keyword>
<sequence length="110" mass="12209">MEEYIRKRAGVILLVFLVMLILNACHCHASSAHAQVKGNYATLPSNDGLGECLISEDEWNPYERRVLYTSKVQSQNPSKPAVPCGGKLDSYGRCISAGCVKRSSYDRCRL</sequence>
<comment type="caution">
    <text evidence="2">The sequence shown here is derived from an EMBL/GenBank/DDBJ whole genome shotgun (WGS) entry which is preliminary data.</text>
</comment>
<dbReference type="OrthoDB" id="10504400at2759"/>
<gene>
    <name evidence="2" type="ORF">CMV_020155</name>
</gene>
<organism evidence="2 3">
    <name type="scientific">Castanea mollissima</name>
    <name type="common">Chinese chestnut</name>
    <dbReference type="NCBI Taxonomy" id="60419"/>
    <lineage>
        <taxon>Eukaryota</taxon>
        <taxon>Viridiplantae</taxon>
        <taxon>Streptophyta</taxon>
        <taxon>Embryophyta</taxon>
        <taxon>Tracheophyta</taxon>
        <taxon>Spermatophyta</taxon>
        <taxon>Magnoliopsida</taxon>
        <taxon>eudicotyledons</taxon>
        <taxon>Gunneridae</taxon>
        <taxon>Pentapetalae</taxon>
        <taxon>rosids</taxon>
        <taxon>fabids</taxon>
        <taxon>Fagales</taxon>
        <taxon>Fagaceae</taxon>
        <taxon>Castanea</taxon>
    </lineage>
</organism>
<dbReference type="EMBL" id="JRKL02003679">
    <property type="protein sequence ID" value="KAF3954509.1"/>
    <property type="molecule type" value="Genomic_DNA"/>
</dbReference>
<keyword evidence="1" id="KW-0732">Signal</keyword>
<evidence type="ECO:0000256" key="1">
    <source>
        <dbReference type="SAM" id="SignalP"/>
    </source>
</evidence>
<accession>A0A8J4VM13</accession>
<feature type="chain" id="PRO_5035301886" evidence="1">
    <location>
        <begin position="30"/>
        <end position="110"/>
    </location>
</feature>
<reference evidence="2" key="1">
    <citation type="submission" date="2020-03" db="EMBL/GenBank/DDBJ databases">
        <title>Castanea mollissima Vanexum genome sequencing.</title>
        <authorList>
            <person name="Staton M."/>
        </authorList>
    </citation>
    <scope>NUCLEOTIDE SEQUENCE</scope>
    <source>
        <tissue evidence="2">Leaf</tissue>
    </source>
</reference>
<dbReference type="Proteomes" id="UP000737018">
    <property type="component" value="Unassembled WGS sequence"/>
</dbReference>